<feature type="domain" description="Transposase IS116/IS110/IS902 C-terminal" evidence="1">
    <location>
        <begin position="3"/>
        <end position="67"/>
    </location>
</feature>
<name>A0A544TD02_9BACI</name>
<dbReference type="GO" id="GO:0003677">
    <property type="term" value="F:DNA binding"/>
    <property type="evidence" value="ECO:0007669"/>
    <property type="project" value="InterPro"/>
</dbReference>
<keyword evidence="3" id="KW-1185">Reference proteome</keyword>
<comment type="caution">
    <text evidence="2">The sequence shown here is derived from an EMBL/GenBank/DDBJ whole genome shotgun (WGS) entry which is preliminary data.</text>
</comment>
<evidence type="ECO:0000313" key="2">
    <source>
        <dbReference type="EMBL" id="TQR15269.1"/>
    </source>
</evidence>
<dbReference type="OrthoDB" id="9815354at2"/>
<accession>A0A544TD02</accession>
<dbReference type="AlphaFoldDB" id="A0A544TD02"/>
<dbReference type="GO" id="GO:0004803">
    <property type="term" value="F:transposase activity"/>
    <property type="evidence" value="ECO:0007669"/>
    <property type="project" value="InterPro"/>
</dbReference>
<protein>
    <submittedName>
        <fullName evidence="2">IS110 family transposase</fullName>
    </submittedName>
</protein>
<dbReference type="Pfam" id="PF02371">
    <property type="entry name" value="Transposase_20"/>
    <property type="match status" value="1"/>
</dbReference>
<sequence>AEQILAEVGTDVEKQFPSSAHLCSWAGLVPGHNESAGKRKSTTMKKGNKYLKSALIEAAHSVKGSKTYLGALYRRTALRKGKKRAGISVAHAILRLSYYLLTRKEMYVDLGEDYFDKQKIVRANT</sequence>
<evidence type="ECO:0000313" key="3">
    <source>
        <dbReference type="Proteomes" id="UP000316626"/>
    </source>
</evidence>
<dbReference type="Proteomes" id="UP000316626">
    <property type="component" value="Unassembled WGS sequence"/>
</dbReference>
<reference evidence="2 3" key="1">
    <citation type="submission" date="2019-06" db="EMBL/GenBank/DDBJ databases">
        <title>Psychrobacillus vulpis sp. nov., a new species isolated from feces of a red fox that inhabits in The Tablas de Daimiel Natural Park, Albacete, Spain.</title>
        <authorList>
            <person name="Rodriguez M."/>
            <person name="Reina J.C."/>
            <person name="Bejar V."/>
            <person name="Llamas I."/>
        </authorList>
    </citation>
    <scope>NUCLEOTIDE SEQUENCE [LARGE SCALE GENOMIC DNA]</scope>
    <source>
        <strain evidence="2 3">Z8</strain>
    </source>
</reference>
<dbReference type="RefSeq" id="WP_142644335.1">
    <property type="nucleotide sequence ID" value="NZ_VDGI01000056.1"/>
</dbReference>
<dbReference type="PANTHER" id="PTHR33055">
    <property type="entry name" value="TRANSPOSASE FOR INSERTION SEQUENCE ELEMENT IS1111A"/>
    <property type="match status" value="1"/>
</dbReference>
<feature type="non-terminal residue" evidence="2">
    <location>
        <position position="1"/>
    </location>
</feature>
<dbReference type="EMBL" id="VDGI01000056">
    <property type="protein sequence ID" value="TQR15269.1"/>
    <property type="molecule type" value="Genomic_DNA"/>
</dbReference>
<dbReference type="InterPro" id="IPR047650">
    <property type="entry name" value="Transpos_IS110"/>
</dbReference>
<dbReference type="GO" id="GO:0006313">
    <property type="term" value="P:DNA transposition"/>
    <property type="evidence" value="ECO:0007669"/>
    <property type="project" value="InterPro"/>
</dbReference>
<organism evidence="2 3">
    <name type="scientific">Psychrobacillus vulpis</name>
    <dbReference type="NCBI Taxonomy" id="2325572"/>
    <lineage>
        <taxon>Bacteria</taxon>
        <taxon>Bacillati</taxon>
        <taxon>Bacillota</taxon>
        <taxon>Bacilli</taxon>
        <taxon>Bacillales</taxon>
        <taxon>Bacillaceae</taxon>
        <taxon>Psychrobacillus</taxon>
    </lineage>
</organism>
<evidence type="ECO:0000259" key="1">
    <source>
        <dbReference type="Pfam" id="PF02371"/>
    </source>
</evidence>
<dbReference type="PANTHER" id="PTHR33055:SF15">
    <property type="entry name" value="TRANSPOSASE-RELATED"/>
    <property type="match status" value="1"/>
</dbReference>
<dbReference type="InterPro" id="IPR003346">
    <property type="entry name" value="Transposase_20"/>
</dbReference>
<gene>
    <name evidence="2" type="ORF">FG384_19415</name>
</gene>
<proteinExistence type="predicted"/>